<dbReference type="SUPFAM" id="SSF140478">
    <property type="entry name" value="LemA-like"/>
    <property type="match status" value="1"/>
</dbReference>
<comment type="similarity">
    <text evidence="2">Belongs to the LemA family.</text>
</comment>
<keyword evidence="3" id="KW-0812">Transmembrane</keyword>
<proteinExistence type="inferred from homology"/>
<dbReference type="EMBL" id="MVJN01000011">
    <property type="protein sequence ID" value="RAP35124.1"/>
    <property type="molecule type" value="Genomic_DNA"/>
</dbReference>
<dbReference type="PANTHER" id="PTHR34478:SF2">
    <property type="entry name" value="MEMBRANE PROTEIN"/>
    <property type="match status" value="1"/>
</dbReference>
<dbReference type="InterPro" id="IPR007156">
    <property type="entry name" value="MamQ_LemA"/>
</dbReference>
<gene>
    <name evidence="6" type="ORF">B1207_13530</name>
</gene>
<dbReference type="Proteomes" id="UP000249458">
    <property type="component" value="Unassembled WGS sequence"/>
</dbReference>
<name>A0A364LG37_9GAMM</name>
<dbReference type="InterPro" id="IPR023353">
    <property type="entry name" value="LemA-like_dom_sf"/>
</dbReference>
<organism evidence="6 7">
    <name type="scientific">Legionella quinlivanii</name>
    <dbReference type="NCBI Taxonomy" id="45073"/>
    <lineage>
        <taxon>Bacteria</taxon>
        <taxon>Pseudomonadati</taxon>
        <taxon>Pseudomonadota</taxon>
        <taxon>Gammaproteobacteria</taxon>
        <taxon>Legionellales</taxon>
        <taxon>Legionellaceae</taxon>
        <taxon>Legionella</taxon>
    </lineage>
</organism>
<dbReference type="Gene3D" id="1.20.1440.20">
    <property type="entry name" value="LemA-like domain"/>
    <property type="match status" value="1"/>
</dbReference>
<dbReference type="PANTHER" id="PTHR34478">
    <property type="entry name" value="PROTEIN LEMA"/>
    <property type="match status" value="1"/>
</dbReference>
<keyword evidence="5" id="KW-0472">Membrane</keyword>
<dbReference type="AlphaFoldDB" id="A0A364LG37"/>
<keyword evidence="4" id="KW-1133">Transmembrane helix</keyword>
<comment type="subcellular location">
    <subcellularLocation>
        <location evidence="1">Membrane</location>
        <topology evidence="1">Single-pass membrane protein</topology>
    </subcellularLocation>
</comment>
<reference evidence="6 7" key="1">
    <citation type="submission" date="2017-02" db="EMBL/GenBank/DDBJ databases">
        <title>Legionella quilivanii strain from human: case report and whole genome sequencing analysis.</title>
        <authorList>
            <person name="Lalancette C."/>
            <person name="Leduc J.-M."/>
            <person name="Levesque S."/>
            <person name="Fournier E."/>
            <person name="Saoud J."/>
            <person name="Faucher S.P."/>
            <person name="Bernard K."/>
            <person name="Martineau C."/>
            <person name="Longtin J."/>
        </authorList>
    </citation>
    <scope>NUCLEOTIDE SEQUENCE [LARGE SCALE GENOMIC DNA]</scope>
    <source>
        <strain evidence="6 7">ID143958</strain>
    </source>
</reference>
<comment type="caution">
    <text evidence="6">The sequence shown here is derived from an EMBL/GenBank/DDBJ whole genome shotgun (WGS) entry which is preliminary data.</text>
</comment>
<evidence type="ECO:0000313" key="7">
    <source>
        <dbReference type="Proteomes" id="UP000249458"/>
    </source>
</evidence>
<dbReference type="Pfam" id="PF04011">
    <property type="entry name" value="LemA"/>
    <property type="match status" value="1"/>
</dbReference>
<evidence type="ECO:0000256" key="5">
    <source>
        <dbReference type="ARBA" id="ARBA00023136"/>
    </source>
</evidence>
<evidence type="ECO:0000313" key="6">
    <source>
        <dbReference type="EMBL" id="RAP35124.1"/>
    </source>
</evidence>
<evidence type="ECO:0000256" key="1">
    <source>
        <dbReference type="ARBA" id="ARBA00004167"/>
    </source>
</evidence>
<dbReference type="RefSeq" id="WP_112220463.1">
    <property type="nucleotide sequence ID" value="NZ_MVJN01000011.1"/>
</dbReference>
<dbReference type="GO" id="GO:0016020">
    <property type="term" value="C:membrane"/>
    <property type="evidence" value="ECO:0007669"/>
    <property type="project" value="UniProtKB-SubCell"/>
</dbReference>
<sequence>MGKFLLFVLVILALLAFWLISIYNTLIGMIEAINNNKKQIDIQLDRRFKVFESLIQTVNKYMDYEKTTLKDVVALRNQAQAARASGDEKARMDAENQISQIASGINLVFEQYPDLKASQNMLQLQEEIVNTENKLSYAKQAYNDSIERYYAKKKSFVEAMVVNFFADKLNKEFEYWSLPEDQIKAREDYTVKFSE</sequence>
<evidence type="ECO:0000256" key="2">
    <source>
        <dbReference type="ARBA" id="ARBA00008854"/>
    </source>
</evidence>
<evidence type="ECO:0000256" key="3">
    <source>
        <dbReference type="ARBA" id="ARBA00022692"/>
    </source>
</evidence>
<protein>
    <submittedName>
        <fullName evidence="6">LemA family protein</fullName>
    </submittedName>
</protein>
<evidence type="ECO:0000256" key="4">
    <source>
        <dbReference type="ARBA" id="ARBA00022989"/>
    </source>
</evidence>
<accession>A0A364LG37</accession>